<evidence type="ECO:0000256" key="10">
    <source>
        <dbReference type="PROSITE-ProRule" id="PRU01360"/>
    </source>
</evidence>
<dbReference type="InterPro" id="IPR010916">
    <property type="entry name" value="TonB_box_CS"/>
</dbReference>
<keyword evidence="7 11" id="KW-0798">TonB box</keyword>
<proteinExistence type="inferred from homology"/>
<feature type="chain" id="PRO_5012938257" description="TonB-dependent receptor" evidence="13">
    <location>
        <begin position="22"/>
        <end position="684"/>
    </location>
</feature>
<dbReference type="InterPro" id="IPR039426">
    <property type="entry name" value="TonB-dep_rcpt-like"/>
</dbReference>
<dbReference type="GO" id="GO:0009279">
    <property type="term" value="C:cell outer membrane"/>
    <property type="evidence" value="ECO:0007669"/>
    <property type="project" value="UniProtKB-SubCell"/>
</dbReference>
<keyword evidence="9 10" id="KW-0998">Cell outer membrane</keyword>
<protein>
    <recommendedName>
        <fullName evidence="18">TonB-dependent receptor</fullName>
    </recommendedName>
</protein>
<dbReference type="AlphaFoldDB" id="A0A1Y5EMP9"/>
<dbReference type="Gene3D" id="2.170.130.10">
    <property type="entry name" value="TonB-dependent receptor, plug domain"/>
    <property type="match status" value="1"/>
</dbReference>
<keyword evidence="4 10" id="KW-1134">Transmembrane beta strand</keyword>
<evidence type="ECO:0000256" key="7">
    <source>
        <dbReference type="ARBA" id="ARBA00023077"/>
    </source>
</evidence>
<dbReference type="PROSITE" id="PS52016">
    <property type="entry name" value="TONB_DEPENDENT_REC_3"/>
    <property type="match status" value="1"/>
</dbReference>
<keyword evidence="3 10" id="KW-0813">Transport</keyword>
<sequence length="684" mass="75036">MNTSKLSLAVYLALSSQLAIAAVTDEDKFLLDSITVIASDADADKQDSIRAPQAISTVNEATIKNIASKNIPAAIRILPNVDILGGPSTGSENISIRGLPQSHAYISIDGIYQSNYASKKGSWQLNPNFVKNIKVTAGPTSGAAAGKITIETLSALDLLAAGESFGAKVDLGYRSNNAQNDYGLSLFGKEGTLDYLVAGQTSDRDGYEIGGGGINERTRGDQTSGLIKIGNQFNVDQRLAFTLNYDDSRTFQVRNDVGYRDTKYAGSSLVWTDHASDNDLVDLQASVYFNYVDSFTWEEERGNTEGIQDIQDESWGYNIGNNSLTDFGLLHYGTSGHFTTHTGAIIKTDADTGEIIEDESAGSEASSKSHKLGGWVNMQLPLGDSFEVIPGIRYDSFYVESSNAIGLDGQPLLREGRTETRASKSLNVIYNFNDEIKFFASYAEALNAPGNGSLFTSGRGFKPNPELKSERADNKELGVVFDYQSIFSEGDSWVSRVNIFQNDIKDFITDIYSTEWPDGERVNIGEAQLKGFEVSTNYRLGDWDLSASYGQTRGIDKNTGWYLTDMPSDKINLISNYSVNDELVFGTSATFAFTHDKTPTQQVIEGGEIEDIPSEGVGSWFTMDVFSTYEPKKVQGLKVNLSITNLFDRGYAQRMDFERNGDPKNPIEFYEEGRSVNLNISYAF</sequence>
<evidence type="ECO:0000256" key="12">
    <source>
        <dbReference type="RuleBase" id="RU003357"/>
    </source>
</evidence>
<dbReference type="PANTHER" id="PTHR30069:SF41">
    <property type="entry name" value="HEME_HEMOPEXIN UTILIZATION PROTEIN C"/>
    <property type="match status" value="1"/>
</dbReference>
<reference evidence="17" key="1">
    <citation type="journal article" date="2017" name="Proc. Natl. Acad. Sci. U.S.A.">
        <title>Simulation of Deepwater Horizon oil plume reveals substrate specialization within a complex community of hydrocarbon degraders.</title>
        <authorList>
            <person name="Hu P."/>
            <person name="Dubinsky E.A."/>
            <person name="Probst A.J."/>
            <person name="Wang J."/>
            <person name="Sieber C.M.K."/>
            <person name="Tom L.M."/>
            <person name="Gardinali P."/>
            <person name="Banfield J.F."/>
            <person name="Atlas R.M."/>
            <person name="Andersen G.L."/>
        </authorList>
    </citation>
    <scope>NUCLEOTIDE SEQUENCE [LARGE SCALE GENOMIC DNA]</scope>
</reference>
<evidence type="ECO:0000256" key="5">
    <source>
        <dbReference type="ARBA" id="ARBA00022692"/>
    </source>
</evidence>
<dbReference type="InterPro" id="IPR037066">
    <property type="entry name" value="Plug_dom_sf"/>
</dbReference>
<evidence type="ECO:0000256" key="6">
    <source>
        <dbReference type="ARBA" id="ARBA00022729"/>
    </source>
</evidence>
<keyword evidence="6 13" id="KW-0732">Signal</keyword>
<comment type="subcellular location">
    <subcellularLocation>
        <location evidence="1 10">Cell outer membrane</location>
        <topology evidence="1 10">Multi-pass membrane protein</topology>
    </subcellularLocation>
</comment>
<dbReference type="SUPFAM" id="SSF56935">
    <property type="entry name" value="Porins"/>
    <property type="match status" value="1"/>
</dbReference>
<evidence type="ECO:0000256" key="13">
    <source>
        <dbReference type="SAM" id="SignalP"/>
    </source>
</evidence>
<evidence type="ECO:0000256" key="4">
    <source>
        <dbReference type="ARBA" id="ARBA00022452"/>
    </source>
</evidence>
<dbReference type="Pfam" id="PF07715">
    <property type="entry name" value="Plug"/>
    <property type="match status" value="1"/>
</dbReference>
<dbReference type="Gene3D" id="2.40.170.20">
    <property type="entry name" value="TonB-dependent receptor, beta-barrel domain"/>
    <property type="match status" value="1"/>
</dbReference>
<dbReference type="Proteomes" id="UP000243053">
    <property type="component" value="Unassembled WGS sequence"/>
</dbReference>
<evidence type="ECO:0008006" key="18">
    <source>
        <dbReference type="Google" id="ProtNLM"/>
    </source>
</evidence>
<accession>A0A1Y5EMP9</accession>
<dbReference type="InterPro" id="IPR000531">
    <property type="entry name" value="Beta-barrel_TonB"/>
</dbReference>
<keyword evidence="8 10" id="KW-0472">Membrane</keyword>
<evidence type="ECO:0000259" key="14">
    <source>
        <dbReference type="Pfam" id="PF00593"/>
    </source>
</evidence>
<dbReference type="PANTHER" id="PTHR30069">
    <property type="entry name" value="TONB-DEPENDENT OUTER MEMBRANE RECEPTOR"/>
    <property type="match status" value="1"/>
</dbReference>
<comment type="caution">
    <text evidence="16">The sequence shown here is derived from an EMBL/GenBank/DDBJ whole genome shotgun (WGS) entry which is preliminary data.</text>
</comment>
<organism evidence="16 17">
    <name type="scientific">Colwellia psychrerythraea</name>
    <name type="common">Vibrio psychroerythus</name>
    <dbReference type="NCBI Taxonomy" id="28229"/>
    <lineage>
        <taxon>Bacteria</taxon>
        <taxon>Pseudomonadati</taxon>
        <taxon>Pseudomonadota</taxon>
        <taxon>Gammaproteobacteria</taxon>
        <taxon>Alteromonadales</taxon>
        <taxon>Colwelliaceae</taxon>
        <taxon>Colwellia</taxon>
    </lineage>
</organism>
<dbReference type="InterPro" id="IPR012910">
    <property type="entry name" value="Plug_dom"/>
</dbReference>
<dbReference type="Pfam" id="PF00593">
    <property type="entry name" value="TonB_dep_Rec_b-barrel"/>
    <property type="match status" value="1"/>
</dbReference>
<evidence type="ECO:0000313" key="16">
    <source>
        <dbReference type="EMBL" id="OUR82354.1"/>
    </source>
</evidence>
<name>A0A1Y5EMP9_COLPS</name>
<feature type="signal peptide" evidence="13">
    <location>
        <begin position="1"/>
        <end position="21"/>
    </location>
</feature>
<feature type="domain" description="TonB-dependent receptor-like beta-barrel" evidence="14">
    <location>
        <begin position="216"/>
        <end position="646"/>
    </location>
</feature>
<dbReference type="GO" id="GO:0015344">
    <property type="term" value="F:siderophore uptake transmembrane transporter activity"/>
    <property type="evidence" value="ECO:0007669"/>
    <property type="project" value="TreeGrafter"/>
</dbReference>
<evidence type="ECO:0000259" key="15">
    <source>
        <dbReference type="Pfam" id="PF07715"/>
    </source>
</evidence>
<evidence type="ECO:0000256" key="9">
    <source>
        <dbReference type="ARBA" id="ARBA00023237"/>
    </source>
</evidence>
<evidence type="ECO:0000256" key="2">
    <source>
        <dbReference type="ARBA" id="ARBA00009810"/>
    </source>
</evidence>
<keyword evidence="5 10" id="KW-0812">Transmembrane</keyword>
<evidence type="ECO:0000256" key="8">
    <source>
        <dbReference type="ARBA" id="ARBA00023136"/>
    </source>
</evidence>
<dbReference type="CDD" id="cd01347">
    <property type="entry name" value="ligand_gated_channel"/>
    <property type="match status" value="1"/>
</dbReference>
<evidence type="ECO:0000256" key="3">
    <source>
        <dbReference type="ARBA" id="ARBA00022448"/>
    </source>
</evidence>
<dbReference type="GO" id="GO:0044718">
    <property type="term" value="P:siderophore transmembrane transport"/>
    <property type="evidence" value="ECO:0007669"/>
    <property type="project" value="TreeGrafter"/>
</dbReference>
<gene>
    <name evidence="16" type="ORF">A9Q75_06480</name>
</gene>
<dbReference type="PROSITE" id="PS00430">
    <property type="entry name" value="TONB_DEPENDENT_REC_1"/>
    <property type="match status" value="1"/>
</dbReference>
<evidence type="ECO:0000313" key="17">
    <source>
        <dbReference type="Proteomes" id="UP000243053"/>
    </source>
</evidence>
<evidence type="ECO:0000256" key="11">
    <source>
        <dbReference type="PROSITE-ProRule" id="PRU10143"/>
    </source>
</evidence>
<evidence type="ECO:0000256" key="1">
    <source>
        <dbReference type="ARBA" id="ARBA00004571"/>
    </source>
</evidence>
<comment type="similarity">
    <text evidence="2 10 12">Belongs to the TonB-dependent receptor family.</text>
</comment>
<feature type="short sequence motif" description="TonB box" evidence="11">
    <location>
        <begin position="33"/>
        <end position="39"/>
    </location>
</feature>
<feature type="domain" description="TonB-dependent receptor plug" evidence="15">
    <location>
        <begin position="50"/>
        <end position="141"/>
    </location>
</feature>
<dbReference type="InterPro" id="IPR036942">
    <property type="entry name" value="Beta-barrel_TonB_sf"/>
</dbReference>
<dbReference type="EMBL" id="MAAF01000040">
    <property type="protein sequence ID" value="OUR82354.1"/>
    <property type="molecule type" value="Genomic_DNA"/>
</dbReference>